<organism evidence="3">
    <name type="scientific">Enterobius vermicularis</name>
    <name type="common">Human pinworm</name>
    <dbReference type="NCBI Taxonomy" id="51028"/>
    <lineage>
        <taxon>Eukaryota</taxon>
        <taxon>Metazoa</taxon>
        <taxon>Ecdysozoa</taxon>
        <taxon>Nematoda</taxon>
        <taxon>Chromadorea</taxon>
        <taxon>Rhabditida</taxon>
        <taxon>Spirurina</taxon>
        <taxon>Oxyuridomorpha</taxon>
        <taxon>Oxyuroidea</taxon>
        <taxon>Oxyuridae</taxon>
        <taxon>Enterobius</taxon>
    </lineage>
</organism>
<evidence type="ECO:0000313" key="3">
    <source>
        <dbReference type="WBParaSite" id="EVEC_0000054201-mRNA-1"/>
    </source>
</evidence>
<reference evidence="3" key="1">
    <citation type="submission" date="2017-02" db="UniProtKB">
        <authorList>
            <consortium name="WormBaseParasite"/>
        </authorList>
    </citation>
    <scope>IDENTIFICATION</scope>
</reference>
<dbReference type="Proteomes" id="UP000274131">
    <property type="component" value="Unassembled WGS sequence"/>
</dbReference>
<accession>A0A0N4UTE6</accession>
<gene>
    <name evidence="1" type="ORF">EVEC_LOCUS361</name>
</gene>
<protein>
    <submittedName>
        <fullName evidence="3">Gly-zipper_Omp domain-containing protein</fullName>
    </submittedName>
</protein>
<dbReference type="EMBL" id="UXUI01000396">
    <property type="protein sequence ID" value="VDD85218.1"/>
    <property type="molecule type" value="Genomic_DNA"/>
</dbReference>
<reference evidence="1 2" key="2">
    <citation type="submission" date="2018-10" db="EMBL/GenBank/DDBJ databases">
        <authorList>
            <consortium name="Pathogen Informatics"/>
        </authorList>
    </citation>
    <scope>NUCLEOTIDE SEQUENCE [LARGE SCALE GENOMIC DNA]</scope>
</reference>
<dbReference type="WBParaSite" id="EVEC_0000054201-mRNA-1">
    <property type="protein sequence ID" value="EVEC_0000054201-mRNA-1"/>
    <property type="gene ID" value="EVEC_0000054201"/>
</dbReference>
<proteinExistence type="predicted"/>
<keyword evidence="2" id="KW-1185">Reference proteome</keyword>
<evidence type="ECO:0000313" key="2">
    <source>
        <dbReference type="Proteomes" id="UP000274131"/>
    </source>
</evidence>
<evidence type="ECO:0000313" key="1">
    <source>
        <dbReference type="EMBL" id="VDD85218.1"/>
    </source>
</evidence>
<dbReference type="AlphaFoldDB" id="A0A0N4UTE6"/>
<dbReference type="OrthoDB" id="7329909at2759"/>
<sequence length="174" mass="18290">MSNVKSVSRLKSPPKQDEIPALGGVYTATCGYKITVVPNCSVNVVDNINKITLNARSVAGGAVLDVVTFGVNLKKDIEHGSSRNAVSTGVSIAGEWFRSGGGDNTVSRVGTIVGGPLGGVVGGVSASLAAKKATDVIADSLDYNIKILFCETCKKLYKCRVYADEIRNLCYNCR</sequence>
<name>A0A0N4UTE6_ENTVE</name>